<proteinExistence type="predicted"/>
<accession>A0A9X4XLL8</accession>
<dbReference type="InterPro" id="IPR003594">
    <property type="entry name" value="HATPase_dom"/>
</dbReference>
<keyword evidence="10" id="KW-0472">Membrane</keyword>
<protein>
    <recommendedName>
        <fullName evidence="2">histidine kinase</fullName>
        <ecNumber evidence="2">2.7.13.3</ecNumber>
    </recommendedName>
</protein>
<evidence type="ECO:0000256" key="1">
    <source>
        <dbReference type="ARBA" id="ARBA00000085"/>
    </source>
</evidence>
<feature type="transmembrane region" description="Helical" evidence="10">
    <location>
        <begin position="215"/>
        <end position="234"/>
    </location>
</feature>
<evidence type="ECO:0000256" key="2">
    <source>
        <dbReference type="ARBA" id="ARBA00012438"/>
    </source>
</evidence>
<dbReference type="SUPFAM" id="SSF55874">
    <property type="entry name" value="ATPase domain of HSP90 chaperone/DNA topoisomerase II/histidine kinase"/>
    <property type="match status" value="1"/>
</dbReference>
<comment type="caution">
    <text evidence="12">The sequence shown here is derived from an EMBL/GenBank/DDBJ whole genome shotgun (WGS) entry which is preliminary data.</text>
</comment>
<feature type="transmembrane region" description="Helical" evidence="10">
    <location>
        <begin position="114"/>
        <end position="137"/>
    </location>
</feature>
<dbReference type="InterPro" id="IPR029016">
    <property type="entry name" value="GAF-like_dom_sf"/>
</dbReference>
<gene>
    <name evidence="12" type="ORF">GJ689_14415</name>
</gene>
<dbReference type="PANTHER" id="PTHR43065:SF10">
    <property type="entry name" value="PEROXIDE STRESS-ACTIVATED HISTIDINE KINASE MAK3"/>
    <property type="match status" value="1"/>
</dbReference>
<dbReference type="PANTHER" id="PTHR43065">
    <property type="entry name" value="SENSOR HISTIDINE KINASE"/>
    <property type="match status" value="1"/>
</dbReference>
<dbReference type="Pfam" id="PF02518">
    <property type="entry name" value="HATPase_c"/>
    <property type="match status" value="1"/>
</dbReference>
<evidence type="ECO:0000256" key="7">
    <source>
        <dbReference type="ARBA" id="ARBA00022840"/>
    </source>
</evidence>
<feature type="transmembrane region" description="Helical" evidence="10">
    <location>
        <begin position="80"/>
        <end position="107"/>
    </location>
</feature>
<dbReference type="EMBL" id="WNKV01000010">
    <property type="protein sequence ID" value="MTW17398.1"/>
    <property type="molecule type" value="Genomic_DNA"/>
</dbReference>
<evidence type="ECO:0000313" key="13">
    <source>
        <dbReference type="Proteomes" id="UP000438991"/>
    </source>
</evidence>
<feature type="transmembrane region" description="Helical" evidence="10">
    <location>
        <begin position="182"/>
        <end position="203"/>
    </location>
</feature>
<feature type="domain" description="Histidine kinase" evidence="11">
    <location>
        <begin position="615"/>
        <end position="826"/>
    </location>
</feature>
<evidence type="ECO:0000256" key="9">
    <source>
        <dbReference type="SAM" id="Coils"/>
    </source>
</evidence>
<evidence type="ECO:0000259" key="11">
    <source>
        <dbReference type="PROSITE" id="PS50109"/>
    </source>
</evidence>
<dbReference type="InterPro" id="IPR003661">
    <property type="entry name" value="HisK_dim/P_dom"/>
</dbReference>
<comment type="catalytic activity">
    <reaction evidence="1">
        <text>ATP + protein L-histidine = ADP + protein N-phospho-L-histidine.</text>
        <dbReference type="EC" id="2.7.13.3"/>
    </reaction>
</comment>
<dbReference type="InterPro" id="IPR003018">
    <property type="entry name" value="GAF"/>
</dbReference>
<reference evidence="12 13" key="1">
    <citation type="submission" date="2019-11" db="EMBL/GenBank/DDBJ databases">
        <title>Whole-genome sequence of Rhodoplanes serenus DSM 18633, type strain.</title>
        <authorList>
            <person name="Kyndt J.A."/>
            <person name="Meyer T.E."/>
        </authorList>
    </citation>
    <scope>NUCLEOTIDE SEQUENCE [LARGE SCALE GENOMIC DNA]</scope>
    <source>
        <strain evidence="12 13">DSM 18633</strain>
    </source>
</reference>
<dbReference type="CDD" id="cd00082">
    <property type="entry name" value="HisKA"/>
    <property type="match status" value="1"/>
</dbReference>
<dbReference type="GO" id="GO:0000155">
    <property type="term" value="F:phosphorelay sensor kinase activity"/>
    <property type="evidence" value="ECO:0007669"/>
    <property type="project" value="InterPro"/>
</dbReference>
<dbReference type="Gene3D" id="3.30.450.40">
    <property type="match status" value="1"/>
</dbReference>
<organism evidence="12 13">
    <name type="scientific">Rhodoplanes serenus</name>
    <dbReference type="NCBI Taxonomy" id="200615"/>
    <lineage>
        <taxon>Bacteria</taxon>
        <taxon>Pseudomonadati</taxon>
        <taxon>Pseudomonadota</taxon>
        <taxon>Alphaproteobacteria</taxon>
        <taxon>Hyphomicrobiales</taxon>
        <taxon>Nitrobacteraceae</taxon>
        <taxon>Rhodoplanes</taxon>
    </lineage>
</organism>
<dbReference type="SUPFAM" id="SSF47384">
    <property type="entry name" value="Homodimeric domain of signal transducing histidine kinase"/>
    <property type="match status" value="1"/>
</dbReference>
<feature type="coiled-coil region" evidence="9">
    <location>
        <begin position="579"/>
        <end position="606"/>
    </location>
</feature>
<evidence type="ECO:0000256" key="6">
    <source>
        <dbReference type="ARBA" id="ARBA00022777"/>
    </source>
</evidence>
<evidence type="ECO:0000313" key="12">
    <source>
        <dbReference type="EMBL" id="MTW17398.1"/>
    </source>
</evidence>
<name>A0A9X4XLL8_9BRAD</name>
<dbReference type="SMART" id="SM00065">
    <property type="entry name" value="GAF"/>
    <property type="match status" value="1"/>
</dbReference>
<dbReference type="InterPro" id="IPR005467">
    <property type="entry name" value="His_kinase_dom"/>
</dbReference>
<sequence length="840" mass="92065">MVADVGDAVVVFGSTRQMNVAAHAILEFFCAVIALLIAGLLYALARRQQQPLSMTLFALAFASMGLLDLLHAASSPVFHLSAFVLFHTLSVVSGAIFMFLGIAAHFLRRTTLSIAAILLRAVGFLGIFVATVGILYATVPTLWPHDIYSFTVLARRSHELAGFLYLVTAIGVFVDGRMHRNVISYVLAGNLLVFATSAFLYSFSYLWDAAWWTWHAIRALFSIVILLIVIIQFIRTMGVVERTGRSLARANTDLHTAYDSLRLLNARLHARNEMVRSAISSFSLKDKLAIVARALEAYVDKVCYRVVLFAAPDEVDESRRLLDREGLPNSVTIVTDPRFVVASTALPTVVADGGVKHEAVAGLRLALRSNDTSFGYVDLDIGAENALRIEREPLVDLGAEISPIIYNALLSLRSVDSDRFRSGLLRLSSALRSTLELDRTIALVGEHTPDLLDSDAAFVLLGRGPGDLAIVGMPAGIAEEQVPAGFQTWLRGGLGLDLLEELWRARRPIDCARTDAGAEHPTRSSYCCDWGAIALFPLVDHDEIGGVIAVLRRHAVRFSRATLEKGELVADQVRLALENVRTYEELRRTNDRLRNAERRKSAAERLAMIGEMAATVAHEIRNPLGAIVNCVTVLRGSAGRDHQAKAALEIIDDEARRLERLATSFLNFGKRPLAAPRLRMVSLETVVRQVCVAVQGAIAERRQPVTLHHCVRGDARPVRFPEDGLREVIWNLALNAVQAIDHAGTVTVDLRMRAAHVFVAVSDTGRGIEPSQREQIFEPFFTMRSQGAGLGLAIVRKLVASWSGRIRVMGGPGRGTCFAVLVPIPADDEAWSLPIERKAS</sequence>
<evidence type="ECO:0000256" key="3">
    <source>
        <dbReference type="ARBA" id="ARBA00022553"/>
    </source>
</evidence>
<keyword evidence="4" id="KW-0808">Transferase</keyword>
<evidence type="ECO:0000256" key="8">
    <source>
        <dbReference type="ARBA" id="ARBA00023012"/>
    </source>
</evidence>
<dbReference type="AlphaFoldDB" id="A0A9X4XLL8"/>
<keyword evidence="9" id="KW-0175">Coiled coil</keyword>
<dbReference type="InterPro" id="IPR004358">
    <property type="entry name" value="Sig_transdc_His_kin-like_C"/>
</dbReference>
<dbReference type="Gene3D" id="1.10.287.130">
    <property type="match status" value="1"/>
</dbReference>
<keyword evidence="3" id="KW-0597">Phosphoprotein</keyword>
<keyword evidence="10" id="KW-1133">Transmembrane helix</keyword>
<evidence type="ECO:0000256" key="4">
    <source>
        <dbReference type="ARBA" id="ARBA00022679"/>
    </source>
</evidence>
<dbReference type="InterPro" id="IPR036890">
    <property type="entry name" value="HATPase_C_sf"/>
</dbReference>
<dbReference type="Proteomes" id="UP000438991">
    <property type="component" value="Unassembled WGS sequence"/>
</dbReference>
<dbReference type="PRINTS" id="PR00344">
    <property type="entry name" value="BCTRLSENSOR"/>
</dbReference>
<keyword evidence="7" id="KW-0067">ATP-binding</keyword>
<dbReference type="GO" id="GO:0005524">
    <property type="term" value="F:ATP binding"/>
    <property type="evidence" value="ECO:0007669"/>
    <property type="project" value="UniProtKB-KW"/>
</dbReference>
<dbReference type="SMART" id="SM00387">
    <property type="entry name" value="HATPase_c"/>
    <property type="match status" value="1"/>
</dbReference>
<feature type="transmembrane region" description="Helical" evidence="10">
    <location>
        <begin position="20"/>
        <end position="44"/>
    </location>
</feature>
<keyword evidence="5" id="KW-0547">Nucleotide-binding</keyword>
<dbReference type="Pfam" id="PF00512">
    <property type="entry name" value="HisKA"/>
    <property type="match status" value="1"/>
</dbReference>
<dbReference type="RefSeq" id="WP_155480116.1">
    <property type="nucleotide sequence ID" value="NZ_WNKV01000010.1"/>
</dbReference>
<feature type="transmembrane region" description="Helical" evidence="10">
    <location>
        <begin position="56"/>
        <end position="74"/>
    </location>
</feature>
<keyword evidence="8" id="KW-0902">Two-component regulatory system</keyword>
<dbReference type="SMART" id="SM00388">
    <property type="entry name" value="HisKA"/>
    <property type="match status" value="1"/>
</dbReference>
<dbReference type="EC" id="2.7.13.3" evidence="2"/>
<dbReference type="InterPro" id="IPR036097">
    <property type="entry name" value="HisK_dim/P_sf"/>
</dbReference>
<keyword evidence="10" id="KW-0812">Transmembrane</keyword>
<evidence type="ECO:0000256" key="5">
    <source>
        <dbReference type="ARBA" id="ARBA00022741"/>
    </source>
</evidence>
<dbReference type="PROSITE" id="PS50109">
    <property type="entry name" value="HIS_KIN"/>
    <property type="match status" value="1"/>
</dbReference>
<dbReference type="Gene3D" id="3.30.565.10">
    <property type="entry name" value="Histidine kinase-like ATPase, C-terminal domain"/>
    <property type="match status" value="1"/>
</dbReference>
<dbReference type="SUPFAM" id="SSF55781">
    <property type="entry name" value="GAF domain-like"/>
    <property type="match status" value="1"/>
</dbReference>
<keyword evidence="6" id="KW-0418">Kinase</keyword>
<evidence type="ECO:0000256" key="10">
    <source>
        <dbReference type="SAM" id="Phobius"/>
    </source>
</evidence>